<keyword evidence="8" id="KW-1185">Reference proteome</keyword>
<dbReference type="AlphaFoldDB" id="A0A7W9HRA3"/>
<accession>A0A7W9HRA3</accession>
<feature type="domain" description="Tyr recombinase" evidence="5">
    <location>
        <begin position="231"/>
        <end position="428"/>
    </location>
</feature>
<feature type="domain" description="Core-binding (CB)" evidence="6">
    <location>
        <begin position="68"/>
        <end position="190"/>
    </location>
</feature>
<name>A0A7W9HRA3_9PSEU</name>
<dbReference type="RefSeq" id="WP_184926957.1">
    <property type="nucleotide sequence ID" value="NZ_JACHMO010000001.1"/>
</dbReference>
<dbReference type="Gene3D" id="1.10.443.10">
    <property type="entry name" value="Intergrase catalytic core"/>
    <property type="match status" value="1"/>
</dbReference>
<dbReference type="EMBL" id="JACHMO010000001">
    <property type="protein sequence ID" value="MBB5807000.1"/>
    <property type="molecule type" value="Genomic_DNA"/>
</dbReference>
<evidence type="ECO:0000256" key="1">
    <source>
        <dbReference type="ARBA" id="ARBA00023125"/>
    </source>
</evidence>
<dbReference type="Proteomes" id="UP000552097">
    <property type="component" value="Unassembled WGS sequence"/>
</dbReference>
<dbReference type="InterPro" id="IPR013762">
    <property type="entry name" value="Integrase-like_cat_sf"/>
</dbReference>
<dbReference type="InterPro" id="IPR050090">
    <property type="entry name" value="Tyrosine_recombinase_XerCD"/>
</dbReference>
<dbReference type="InterPro" id="IPR010998">
    <property type="entry name" value="Integrase_recombinase_N"/>
</dbReference>
<dbReference type="InterPro" id="IPR044068">
    <property type="entry name" value="CB"/>
</dbReference>
<dbReference type="GO" id="GO:0006310">
    <property type="term" value="P:DNA recombination"/>
    <property type="evidence" value="ECO:0007669"/>
    <property type="project" value="UniProtKB-KW"/>
</dbReference>
<evidence type="ECO:0000313" key="7">
    <source>
        <dbReference type="EMBL" id="MBB5807000.1"/>
    </source>
</evidence>
<reference evidence="7 8" key="1">
    <citation type="submission" date="2020-08" db="EMBL/GenBank/DDBJ databases">
        <title>Sequencing the genomes of 1000 actinobacteria strains.</title>
        <authorList>
            <person name="Klenk H.-P."/>
        </authorList>
    </citation>
    <scope>NUCLEOTIDE SEQUENCE [LARGE SCALE GENOMIC DNA]</scope>
    <source>
        <strain evidence="7 8">DSM 45486</strain>
    </source>
</reference>
<comment type="caution">
    <text evidence="7">The sequence shown here is derived from an EMBL/GenBank/DDBJ whole genome shotgun (WGS) entry which is preliminary data.</text>
</comment>
<dbReference type="PANTHER" id="PTHR30349">
    <property type="entry name" value="PHAGE INTEGRASE-RELATED"/>
    <property type="match status" value="1"/>
</dbReference>
<proteinExistence type="predicted"/>
<evidence type="ECO:0000256" key="4">
    <source>
        <dbReference type="SAM" id="MobiDB-lite"/>
    </source>
</evidence>
<dbReference type="SUPFAM" id="SSF56349">
    <property type="entry name" value="DNA breaking-rejoining enzymes"/>
    <property type="match status" value="2"/>
</dbReference>
<dbReference type="PROSITE" id="PS51898">
    <property type="entry name" value="TYR_RECOMBINASE"/>
    <property type="match status" value="1"/>
</dbReference>
<keyword evidence="1 3" id="KW-0238">DNA-binding</keyword>
<evidence type="ECO:0000256" key="3">
    <source>
        <dbReference type="PROSITE-ProRule" id="PRU01248"/>
    </source>
</evidence>
<dbReference type="Pfam" id="PF00589">
    <property type="entry name" value="Phage_integrase"/>
    <property type="match status" value="1"/>
</dbReference>
<dbReference type="InterPro" id="IPR002104">
    <property type="entry name" value="Integrase_catalytic"/>
</dbReference>
<dbReference type="CDD" id="cd01189">
    <property type="entry name" value="INT_ICEBs1_C_like"/>
    <property type="match status" value="1"/>
</dbReference>
<protein>
    <submittedName>
        <fullName evidence="7">Integrase</fullName>
    </submittedName>
</protein>
<dbReference type="GO" id="GO:0003677">
    <property type="term" value="F:DNA binding"/>
    <property type="evidence" value="ECO:0007669"/>
    <property type="project" value="UniProtKB-UniRule"/>
</dbReference>
<dbReference type="PROSITE" id="PS51900">
    <property type="entry name" value="CB"/>
    <property type="match status" value="1"/>
</dbReference>
<evidence type="ECO:0000259" key="5">
    <source>
        <dbReference type="PROSITE" id="PS51898"/>
    </source>
</evidence>
<feature type="region of interest" description="Disordered" evidence="4">
    <location>
        <begin position="436"/>
        <end position="458"/>
    </location>
</feature>
<evidence type="ECO:0000256" key="2">
    <source>
        <dbReference type="ARBA" id="ARBA00023172"/>
    </source>
</evidence>
<dbReference type="GO" id="GO:0015074">
    <property type="term" value="P:DNA integration"/>
    <property type="evidence" value="ECO:0007669"/>
    <property type="project" value="InterPro"/>
</dbReference>
<evidence type="ECO:0000313" key="8">
    <source>
        <dbReference type="Proteomes" id="UP000552097"/>
    </source>
</evidence>
<evidence type="ECO:0000259" key="6">
    <source>
        <dbReference type="PROSITE" id="PS51900"/>
    </source>
</evidence>
<dbReference type="PANTHER" id="PTHR30349:SF91">
    <property type="entry name" value="INTA PROTEIN"/>
    <property type="match status" value="1"/>
</dbReference>
<dbReference type="Gene3D" id="1.10.150.130">
    <property type="match status" value="1"/>
</dbReference>
<gene>
    <name evidence="7" type="ORF">F4560_006768</name>
</gene>
<organism evidence="7 8">
    <name type="scientific">Saccharothrix ecbatanensis</name>
    <dbReference type="NCBI Taxonomy" id="1105145"/>
    <lineage>
        <taxon>Bacteria</taxon>
        <taxon>Bacillati</taxon>
        <taxon>Actinomycetota</taxon>
        <taxon>Actinomycetes</taxon>
        <taxon>Pseudonocardiales</taxon>
        <taxon>Pseudonocardiaceae</taxon>
        <taxon>Saccharothrix</taxon>
    </lineage>
</organism>
<keyword evidence="2" id="KW-0233">DNA recombination</keyword>
<sequence length="458" mass="51502">MGYATVEAAQADLDKVRALLAIPDKDDEEGREAIAALLVHVAANKEPIPDYDETKRRLRTGQNLVNRITIGEWLDQWMASEQHRRATTVSYESHVRLYIKPNIGDVRIDRLQVAHVARMFQAIEDQNEVIRANNLDRKELEVQIKRTSIRSEKRKLREQLASLPPYRRMVGPSSRQRIRATLRAALNDATAQQLITFNAAAHFKIPSKRPKPLVWTAERVEQWQATGVRPSPVMVWTPEQTNQFLDHAKYHRLYAMWHVLTFRGLRRGEVCGLRTEDEDLDAGTLQVAKQLTEVDYEVEESDPKTEAGKRTVVLDAATVKVMRAHRAQRASERLTAGPAWVESGRVFTQRNGEQLRPSWVTDRFAGLTAQAGLPPIRLHDLRHGAATLALAAGVEMKTVQEMLGHSSITVTSDTYSTVLPEVARNAAEAIAGLVARRTGTDGHTSGTQRPSHRETVKN</sequence>
<dbReference type="InterPro" id="IPR011010">
    <property type="entry name" value="DNA_brk_join_enz"/>
</dbReference>